<name>A0A086CH73_9CHRO</name>
<dbReference type="AlphaFoldDB" id="A0A086CH73"/>
<organism evidence="2 3">
    <name type="scientific">Candidatus Atelocyanobacterium thalassa isolate SIO64986</name>
    <dbReference type="NCBI Taxonomy" id="1527444"/>
    <lineage>
        <taxon>Bacteria</taxon>
        <taxon>Bacillati</taxon>
        <taxon>Cyanobacteriota</taxon>
        <taxon>Cyanophyceae</taxon>
        <taxon>Oscillatoriophycideae</taxon>
        <taxon>Chroococcales</taxon>
        <taxon>Aphanothecaceae</taxon>
        <taxon>Candidatus Atelocyanobacterium</taxon>
        <taxon>Candidatus Atelocyanobacterium thalassae</taxon>
    </lineage>
</organism>
<comment type="caution">
    <text evidence="2">The sequence shown here is derived from an EMBL/GenBank/DDBJ whole genome shotgun (WGS) entry which is preliminary data.</text>
</comment>
<evidence type="ECO:0000256" key="1">
    <source>
        <dbReference type="SAM" id="Phobius"/>
    </source>
</evidence>
<dbReference type="NCBIfam" id="NF008824">
    <property type="entry name" value="PRK11874.1"/>
    <property type="match status" value="1"/>
</dbReference>
<dbReference type="STRING" id="1527444.ucyna2_00606"/>
<proteinExistence type="predicted"/>
<sequence length="33" mass="3535">MSGPVILGFGGYIISYTMIALGLYFGLRAVKII</sequence>
<gene>
    <name evidence="2" type="ORF">ucyna2_00606</name>
</gene>
<dbReference type="Proteomes" id="UP000028922">
    <property type="component" value="Unassembled WGS sequence"/>
</dbReference>
<accession>A0A086CH73</accession>
<evidence type="ECO:0000313" key="3">
    <source>
        <dbReference type="Proteomes" id="UP000028922"/>
    </source>
</evidence>
<protein>
    <recommendedName>
        <fullName evidence="4">Cytochrome b6-f complex subunit 6</fullName>
    </recommendedName>
</protein>
<evidence type="ECO:0008006" key="4">
    <source>
        <dbReference type="Google" id="ProtNLM"/>
    </source>
</evidence>
<reference evidence="2 3" key="1">
    <citation type="submission" date="2014-08" db="EMBL/GenBank/DDBJ databases">
        <title>Comparative genomics reveals surprising divergence of two closely related strains of uncultivated UCYN-A cyanobacteria.</title>
        <authorList>
            <person name="Bombar D."/>
            <person name="Heller P."/>
            <person name="Sanchez-Baracaldo P."/>
            <person name="Carter B.J."/>
            <person name="Zert J.P."/>
        </authorList>
    </citation>
    <scope>NUCLEOTIDE SEQUENCE [LARGE SCALE GENOMIC DNA]</scope>
</reference>
<keyword evidence="1" id="KW-1133">Transmembrane helix</keyword>
<evidence type="ECO:0000313" key="2">
    <source>
        <dbReference type="EMBL" id="KFF41537.1"/>
    </source>
</evidence>
<keyword evidence="1" id="KW-0472">Membrane</keyword>
<dbReference type="EMBL" id="JPSP01000005">
    <property type="protein sequence ID" value="KFF41537.1"/>
    <property type="molecule type" value="Genomic_DNA"/>
</dbReference>
<feature type="transmembrane region" description="Helical" evidence="1">
    <location>
        <begin position="6"/>
        <end position="27"/>
    </location>
</feature>
<keyword evidence="1" id="KW-0812">Transmembrane</keyword>